<keyword evidence="3" id="KW-1185">Reference proteome</keyword>
<organism evidence="2 3">
    <name type="scientific">Tenebrio molitor</name>
    <name type="common">Yellow mealworm beetle</name>
    <dbReference type="NCBI Taxonomy" id="7067"/>
    <lineage>
        <taxon>Eukaryota</taxon>
        <taxon>Metazoa</taxon>
        <taxon>Ecdysozoa</taxon>
        <taxon>Arthropoda</taxon>
        <taxon>Hexapoda</taxon>
        <taxon>Insecta</taxon>
        <taxon>Pterygota</taxon>
        <taxon>Neoptera</taxon>
        <taxon>Endopterygota</taxon>
        <taxon>Coleoptera</taxon>
        <taxon>Polyphaga</taxon>
        <taxon>Cucujiformia</taxon>
        <taxon>Tenebrionidae</taxon>
        <taxon>Tenebrio</taxon>
    </lineage>
</organism>
<evidence type="ECO:0000256" key="1">
    <source>
        <dbReference type="SAM" id="MobiDB-lite"/>
    </source>
</evidence>
<reference evidence="2" key="1">
    <citation type="journal article" date="2020" name="J Insects Food Feed">
        <title>The yellow mealworm (Tenebrio molitor) genome: a resource for the emerging insects as food and feed industry.</title>
        <authorList>
            <person name="Eriksson T."/>
            <person name="Andere A."/>
            <person name="Kelstrup H."/>
            <person name="Emery V."/>
            <person name="Picard C."/>
        </authorList>
    </citation>
    <scope>NUCLEOTIDE SEQUENCE</scope>
    <source>
        <strain evidence="2">Stoneville</strain>
        <tissue evidence="2">Whole head</tissue>
    </source>
</reference>
<dbReference type="AlphaFoldDB" id="A0A8J6LFL0"/>
<feature type="region of interest" description="Disordered" evidence="1">
    <location>
        <begin position="38"/>
        <end position="64"/>
    </location>
</feature>
<evidence type="ECO:0000313" key="3">
    <source>
        <dbReference type="Proteomes" id="UP000719412"/>
    </source>
</evidence>
<gene>
    <name evidence="2" type="ORF">GEV33_011869</name>
</gene>
<accession>A0A8J6LFL0</accession>
<dbReference type="Proteomes" id="UP000719412">
    <property type="component" value="Unassembled WGS sequence"/>
</dbReference>
<sequence length="153" mass="17113">MTSKDDNFLRSFAFYKVQLKLALILAAAILTSFGEKLVQKPGSSKNEPQRVRPEQKVGPSLDGHVLEGFRTENCLAVRAWKSNHRDKKHPARFIPTFVSPTTYPRQTRGNNLVWFSYRNSFDGAATSSTSHSRAGNGPDKQKGFMQMDIPQAG</sequence>
<reference evidence="2" key="2">
    <citation type="submission" date="2021-08" db="EMBL/GenBank/DDBJ databases">
        <authorList>
            <person name="Eriksson T."/>
        </authorList>
    </citation>
    <scope>NUCLEOTIDE SEQUENCE</scope>
    <source>
        <strain evidence="2">Stoneville</strain>
        <tissue evidence="2">Whole head</tissue>
    </source>
</reference>
<feature type="region of interest" description="Disordered" evidence="1">
    <location>
        <begin position="124"/>
        <end position="153"/>
    </location>
</feature>
<dbReference type="EMBL" id="JABDTM020027170">
    <property type="protein sequence ID" value="KAH0810921.1"/>
    <property type="molecule type" value="Genomic_DNA"/>
</dbReference>
<evidence type="ECO:0000313" key="2">
    <source>
        <dbReference type="EMBL" id="KAH0810921.1"/>
    </source>
</evidence>
<comment type="caution">
    <text evidence="2">The sequence shown here is derived from an EMBL/GenBank/DDBJ whole genome shotgun (WGS) entry which is preliminary data.</text>
</comment>
<protein>
    <submittedName>
        <fullName evidence="2">Uncharacterized protein</fullName>
    </submittedName>
</protein>
<name>A0A8J6LFL0_TENMO</name>
<proteinExistence type="predicted"/>